<protein>
    <submittedName>
        <fullName evidence="1">Unannotated protein</fullName>
    </submittedName>
</protein>
<proteinExistence type="predicted"/>
<name>A0A6J6AHG0_9ZZZZ</name>
<dbReference type="Gene3D" id="3.30.460.40">
    <property type="match status" value="1"/>
</dbReference>
<reference evidence="1" key="1">
    <citation type="submission" date="2020-05" db="EMBL/GenBank/DDBJ databases">
        <authorList>
            <person name="Chiriac C."/>
            <person name="Salcher M."/>
            <person name="Ghai R."/>
            <person name="Kavagutti S V."/>
        </authorList>
    </citation>
    <scope>NUCLEOTIDE SEQUENCE</scope>
</reference>
<gene>
    <name evidence="1" type="ORF">UFOPK4179_01093</name>
</gene>
<dbReference type="AlphaFoldDB" id="A0A6J6AHG0"/>
<dbReference type="InterPro" id="IPR043519">
    <property type="entry name" value="NT_sf"/>
</dbReference>
<evidence type="ECO:0000313" key="1">
    <source>
        <dbReference type="EMBL" id="CAB4368295.1"/>
    </source>
</evidence>
<organism evidence="1">
    <name type="scientific">freshwater metagenome</name>
    <dbReference type="NCBI Taxonomy" id="449393"/>
    <lineage>
        <taxon>unclassified sequences</taxon>
        <taxon>metagenomes</taxon>
        <taxon>ecological metagenomes</taxon>
    </lineage>
</organism>
<sequence>MTLISAASQVLAALRQENVKGCIVGGLAVSSRCDPRFTRDVDIAVAVETDEQAEALIHALVSHGLRMNGLVEQEAMGRLAMARLSTADGLSVDLLIASSGIETEVVTKAETLEVVQGVLLPVARTGHLIALKLLSVAPGRETDAADLRNLASVANEDDWNLASEAVKLIEERGFARGRQLTSELHILRNQEC</sequence>
<dbReference type="EMBL" id="CAETWZ010000120">
    <property type="protein sequence ID" value="CAB4368295.1"/>
    <property type="molecule type" value="Genomic_DNA"/>
</dbReference>
<dbReference type="SUPFAM" id="SSF81301">
    <property type="entry name" value="Nucleotidyltransferase"/>
    <property type="match status" value="1"/>
</dbReference>
<accession>A0A6J6AHG0</accession>